<gene>
    <name evidence="8" type="primary">hchA</name>
    <name evidence="8" type="ORF">H9867_00570</name>
</gene>
<protein>
    <submittedName>
        <fullName evidence="8">Protein deglycase HchA</fullName>
        <ecNumber evidence="8">3.5.1.124</ecNumber>
    </submittedName>
</protein>
<dbReference type="InterPro" id="IPR050325">
    <property type="entry name" value="Prot/Nucl_acid_deglycase"/>
</dbReference>
<organism evidence="8 9">
    <name type="scientific">Candidatus Corynebacterium gallistercoris</name>
    <dbReference type="NCBI Taxonomy" id="2838530"/>
    <lineage>
        <taxon>Bacteria</taxon>
        <taxon>Bacillati</taxon>
        <taxon>Actinomycetota</taxon>
        <taxon>Actinomycetes</taxon>
        <taxon>Mycobacteriales</taxon>
        <taxon>Corynebacteriaceae</taxon>
        <taxon>Corynebacterium</taxon>
    </lineage>
</organism>
<dbReference type="AlphaFoldDB" id="A0A9D1RWG6"/>
<name>A0A9D1RWG6_9CORY</name>
<keyword evidence="1" id="KW-0963">Cytoplasm</keyword>
<dbReference type="Gene3D" id="3.40.50.880">
    <property type="match status" value="1"/>
</dbReference>
<dbReference type="GO" id="GO:0005737">
    <property type="term" value="C:cytoplasm"/>
    <property type="evidence" value="ECO:0007669"/>
    <property type="project" value="TreeGrafter"/>
</dbReference>
<proteinExistence type="predicted"/>
<dbReference type="GO" id="GO:0006281">
    <property type="term" value="P:DNA repair"/>
    <property type="evidence" value="ECO:0007669"/>
    <property type="project" value="UniProtKB-KW"/>
</dbReference>
<sequence length="298" mass="32522">MSENQETNQDNSTDNLSNQPTPDKAEKDAFFPSPYSLSQYVPPKTDFDGVEHAGEYTEGKWKVLMIGAEERYLPMDNGTFFSTGNHPVETALPLKHLMEAGFEVEVATIGGNPVKFEWWAMPAEDQAVAGTMETLEEKFRSPKKLSDLAPELGTDSPYLGVFIPGGHGALTGLPTSKEVQQTLDWALDHDRFIVTLCHGPAALLASGLDRQESRFAGYELALFPDSLDQGTNRELGYVPGGMPYLFGQELKNQGLTLVNDDMSGTVHQDRKLLTGDSPLAAHALGKLAADEFIKATNS</sequence>
<reference evidence="8" key="2">
    <citation type="submission" date="2021-04" db="EMBL/GenBank/DDBJ databases">
        <authorList>
            <person name="Gilroy R."/>
        </authorList>
    </citation>
    <scope>NUCLEOTIDE SEQUENCE</scope>
    <source>
        <strain evidence="8">4376</strain>
    </source>
</reference>
<dbReference type="InterPro" id="IPR017283">
    <property type="entry name" value="HchA"/>
</dbReference>
<feature type="region of interest" description="Disordered" evidence="6">
    <location>
        <begin position="1"/>
        <end position="35"/>
    </location>
</feature>
<dbReference type="GO" id="GO:0019172">
    <property type="term" value="F:glyoxalase III activity"/>
    <property type="evidence" value="ECO:0007669"/>
    <property type="project" value="TreeGrafter"/>
</dbReference>
<evidence type="ECO:0000313" key="9">
    <source>
        <dbReference type="Proteomes" id="UP000824189"/>
    </source>
</evidence>
<evidence type="ECO:0000256" key="6">
    <source>
        <dbReference type="SAM" id="MobiDB-lite"/>
    </source>
</evidence>
<evidence type="ECO:0000256" key="5">
    <source>
        <dbReference type="ARBA" id="ARBA00023204"/>
    </source>
</evidence>
<dbReference type="GO" id="GO:0019243">
    <property type="term" value="P:methylglyoxal catabolic process to D-lactate via S-lactoyl-glutathione"/>
    <property type="evidence" value="ECO:0007669"/>
    <property type="project" value="TreeGrafter"/>
</dbReference>
<dbReference type="EC" id="3.5.1.124" evidence="8"/>
<keyword evidence="3 8" id="KW-0378">Hydrolase</keyword>
<evidence type="ECO:0000256" key="2">
    <source>
        <dbReference type="ARBA" id="ARBA00022763"/>
    </source>
</evidence>
<dbReference type="InterPro" id="IPR002818">
    <property type="entry name" value="DJ-1/PfpI"/>
</dbReference>
<dbReference type="EMBL" id="DXFZ01000009">
    <property type="protein sequence ID" value="HIW94974.1"/>
    <property type="molecule type" value="Genomic_DNA"/>
</dbReference>
<comment type="caution">
    <text evidence="8">The sequence shown here is derived from an EMBL/GenBank/DDBJ whole genome shotgun (WGS) entry which is preliminary data.</text>
</comment>
<reference evidence="8" key="1">
    <citation type="journal article" date="2021" name="PeerJ">
        <title>Extensive microbial diversity within the chicken gut microbiome revealed by metagenomics and culture.</title>
        <authorList>
            <person name="Gilroy R."/>
            <person name="Ravi A."/>
            <person name="Getino M."/>
            <person name="Pursley I."/>
            <person name="Horton D.L."/>
            <person name="Alikhan N.F."/>
            <person name="Baker D."/>
            <person name="Gharbi K."/>
            <person name="Hall N."/>
            <person name="Watson M."/>
            <person name="Adriaenssens E.M."/>
            <person name="Foster-Nyarko E."/>
            <person name="Jarju S."/>
            <person name="Secka A."/>
            <person name="Antonio M."/>
            <person name="Oren A."/>
            <person name="Chaudhuri R.R."/>
            <person name="La Ragione R."/>
            <person name="Hildebrand F."/>
            <person name="Pallen M.J."/>
        </authorList>
    </citation>
    <scope>NUCLEOTIDE SEQUENCE</scope>
    <source>
        <strain evidence="8">4376</strain>
    </source>
</reference>
<keyword evidence="2" id="KW-0227">DNA damage</keyword>
<dbReference type="Pfam" id="PF01965">
    <property type="entry name" value="DJ-1_PfpI"/>
    <property type="match status" value="1"/>
</dbReference>
<dbReference type="InterPro" id="IPR029062">
    <property type="entry name" value="Class_I_gatase-like"/>
</dbReference>
<evidence type="ECO:0000256" key="3">
    <source>
        <dbReference type="ARBA" id="ARBA00022801"/>
    </source>
</evidence>
<dbReference type="Proteomes" id="UP000824189">
    <property type="component" value="Unassembled WGS sequence"/>
</dbReference>
<dbReference type="PIRSF" id="PIRSF037798">
    <property type="entry name" value="Chaperone_HchA"/>
    <property type="match status" value="1"/>
</dbReference>
<dbReference type="SUPFAM" id="SSF52317">
    <property type="entry name" value="Class I glutamine amidotransferase-like"/>
    <property type="match status" value="1"/>
</dbReference>
<dbReference type="PANTHER" id="PTHR48094:SF20">
    <property type="entry name" value="PROTEIN_NUCLEIC ACID DEGLYCASE 1"/>
    <property type="match status" value="1"/>
</dbReference>
<feature type="domain" description="DJ-1/PfpI" evidence="7">
    <location>
        <begin position="87"/>
        <end position="208"/>
    </location>
</feature>
<feature type="compositionally biased region" description="Polar residues" evidence="6">
    <location>
        <begin position="1"/>
        <end position="21"/>
    </location>
</feature>
<dbReference type="NCBIfam" id="NF003168">
    <property type="entry name" value="PRK04155.1"/>
    <property type="match status" value="1"/>
</dbReference>
<evidence type="ECO:0000256" key="1">
    <source>
        <dbReference type="ARBA" id="ARBA00022490"/>
    </source>
</evidence>
<keyword evidence="4" id="KW-0346">Stress response</keyword>
<evidence type="ECO:0000256" key="4">
    <source>
        <dbReference type="ARBA" id="ARBA00023016"/>
    </source>
</evidence>
<accession>A0A9D1RWG6</accession>
<evidence type="ECO:0000259" key="7">
    <source>
        <dbReference type="Pfam" id="PF01965"/>
    </source>
</evidence>
<keyword evidence="5" id="KW-0234">DNA repair</keyword>
<dbReference type="GO" id="GO:0036524">
    <property type="term" value="F:protein deglycase activity"/>
    <property type="evidence" value="ECO:0007669"/>
    <property type="project" value="UniProtKB-EC"/>
</dbReference>
<evidence type="ECO:0000313" key="8">
    <source>
        <dbReference type="EMBL" id="HIW94974.1"/>
    </source>
</evidence>
<dbReference type="PANTHER" id="PTHR48094">
    <property type="entry name" value="PROTEIN/NUCLEIC ACID DEGLYCASE DJ-1-RELATED"/>
    <property type="match status" value="1"/>
</dbReference>